<accession>A0A076G9J6</accession>
<reference evidence="1" key="1">
    <citation type="journal article" date="2015" name="PLoS ONE">
        <title>Life-style and genome structure of marine pseudoalteromonas siphovirus b8b isolated from the northwestern mediterranean sea.</title>
        <authorList>
            <person name="Lara E."/>
            <person name="Holmfeldt K."/>
            <person name="Solonenko N."/>
            <person name="Sa E.L."/>
            <person name="Ignacio-Espinoza J.C."/>
            <person name="Cornejo-Castillo F.M."/>
            <person name="Verberkmoes N.C."/>
            <person name="Vaque D."/>
            <person name="Sullivan M.B."/>
            <person name="Acinas S.G."/>
        </authorList>
    </citation>
    <scope>NUCLEOTIDE SEQUENCE [LARGE SCALE GENOMIC DNA]</scope>
</reference>
<sequence length="71" mass="8073">MAFSPEEIQDAKRFLLQNVLRVREGNTWVEYGSAAELRRSIADAERDMANSTKPQGTRFAHVSSGYYNDGY</sequence>
<organism evidence="1">
    <name type="scientific">Pseudoalteromonas phage B8b</name>
    <dbReference type="NCBI Taxonomy" id="1506997"/>
    <lineage>
        <taxon>Viruses</taxon>
        <taxon>Duplodnaviria</taxon>
        <taxon>Heunggongvirae</taxon>
        <taxon>Uroviricota</taxon>
        <taxon>Caudoviricetes</taxon>
    </lineage>
</organism>
<dbReference type="NCBIfam" id="NF047331">
    <property type="entry name" value="phage_HTJ"/>
    <property type="match status" value="1"/>
</dbReference>
<protein>
    <submittedName>
        <fullName evidence="1">Uncharacterized protein</fullName>
    </submittedName>
</protein>
<name>A0A076G9J6_9CAUD</name>
<dbReference type="EMBL" id="KM000061">
    <property type="protein sequence ID" value="AII30171.1"/>
    <property type="molecule type" value="Genomic_DNA"/>
</dbReference>
<proteinExistence type="predicted"/>
<evidence type="ECO:0000313" key="1">
    <source>
        <dbReference type="EMBL" id="AII30171.1"/>
    </source>
</evidence>